<name>A0ABQ5Q0D8_9BACT</name>
<organism evidence="1 2">
    <name type="scientific">Geothrix edaphica</name>
    <dbReference type="NCBI Taxonomy" id="2927976"/>
    <lineage>
        <taxon>Bacteria</taxon>
        <taxon>Pseudomonadati</taxon>
        <taxon>Acidobacteriota</taxon>
        <taxon>Holophagae</taxon>
        <taxon>Holophagales</taxon>
        <taxon>Holophagaceae</taxon>
        <taxon>Geothrix</taxon>
    </lineage>
</organism>
<dbReference type="RefSeq" id="WP_285609142.1">
    <property type="nucleotide sequence ID" value="NZ_BSDC01000003.1"/>
</dbReference>
<evidence type="ECO:0000313" key="1">
    <source>
        <dbReference type="EMBL" id="GLH67766.1"/>
    </source>
</evidence>
<dbReference type="Proteomes" id="UP001165044">
    <property type="component" value="Unassembled WGS sequence"/>
</dbReference>
<protein>
    <recommendedName>
        <fullName evidence="3">PilC beta-propeller domain-containing protein</fullName>
    </recommendedName>
</protein>
<gene>
    <name evidence="1" type="ORF">GETHED_21300</name>
</gene>
<reference evidence="1" key="1">
    <citation type="journal article" date="2023" name="Antonie Van Leeuwenhoek">
        <title>Mesoterricola silvestris gen. nov., sp. nov., Mesoterricola sediminis sp. nov., Geothrix oryzae sp. nov., Geothrix edaphica sp. nov., Geothrix rubra sp. nov., and Geothrix limicola sp. nov., six novel members of Acidobacteriota isolated from soils.</title>
        <authorList>
            <person name="Itoh H."/>
            <person name="Sugisawa Y."/>
            <person name="Mise K."/>
            <person name="Xu Z."/>
            <person name="Kuniyasu M."/>
            <person name="Ushijima N."/>
            <person name="Kawano K."/>
            <person name="Kobayashi E."/>
            <person name="Shiratori Y."/>
            <person name="Masuda Y."/>
            <person name="Senoo K."/>
        </authorList>
    </citation>
    <scope>NUCLEOTIDE SEQUENCE</scope>
    <source>
        <strain evidence="1">Red802</strain>
    </source>
</reference>
<dbReference type="EMBL" id="BSDC01000003">
    <property type="protein sequence ID" value="GLH67766.1"/>
    <property type="molecule type" value="Genomic_DNA"/>
</dbReference>
<sequence>MNMRSALHRGLRGILVAFLFVPFAQAQIEPQLMTKTDLLDVYQADAGHPQLVTVLDFTTGSRAVFEPGKYLTQPTRTGWLGGVQSFGDPIGLGAAGITDGKDYGFIFVMKSGTHEVYLQRWPNSKQIYGTTAGVPYVGVPYDFRSSFVGTPVTDTDPAVAIPKITHVRFTINGRSVDLPCPSRLFDSPYTFTSKDAYTLGTSTNVSKHANGTVIYDKWSDSHPTLTDDDPALALALNGTVLTGYTAIGNFFYTYDYLSWIFGATQVRNADGTGVVNAPTSGVYASPRGYAVPDTTENVSYPTGLALTYDTNGKVVSGTVQTSVGSAEGWKNGLPVMTRYQSEKVAGINVFLNIGSDSNVDWIYRFLDPYVDNALGSEEGGSSNSAGIPANPNQSAIWNDATRGNRKFVRKLLSADLASNDTALQKMGPSGWFSIGTTVKVRGVDVTTYDAMDLFNFGGRSNPDPRTPQPWAYALANTYYRATVEKNSSIFTAGSNACPGKAYVLIFPTLGVTDSYGTASVPLTTTNVNQAAAAAYITYTEHGNKYLMGGSYLAMPTASSLLPGTEFFHPQALASVAAYQDGSANSGPWGAAWEVNPATTRGPSNPGTQTMVISLGIPGSYKLKAGNNARNPEEAYFRIAQASDPSRTDLGYGKWQSANGRPDDASVLDGGKVYYYYSTDPAALEKNWDDVLQKIVAGSASLSAPATPSTGARTTTQAYFGIFKTSRTPVWSGNLYSVGIKRVIDPTTKKEVFSFYGNTGESTIGCVPLFDTDGNPILDASGKPVTQCGLNNFDDHHLWSAFDIFGNYLATELPAGTTVHTENVLGSPKLWSNRTIFTLLPGSTPTKVSFESNYTSPDSDPLISALRTTFAGLFPAGTSDTDKNTAINGFIDFYRGKNITDPSKNRIGIFGDIINSAPLAVELSSDNLPSGVAWPSTAIINSSPVSTKDPHVRLLLVGTNGGMLHCFVEQAYALPTADPTFDQVTAKANELWAFVPPDMLSTMFSIYLNRGVKDAFKHRYLVDGDPSLFHEDKAPTGQILGDTRVSANEDAIVVFGMRKGARSYYALGLTSSSDSAVQPDAPKILWILDPQKASSSDQVKKMGMSTAVPTFAYVSTDGTVATRKAAVFLSGGYANAQVNSGYLASGTITNGEGMGRSIIALQVKDGSVLKSWDWSSSASVGAIPAGVTPVAIFQNSDLIQRIYFADMNGNVMALNGDPTQTNIVAGTGVTNATAPGFRVDSSDITKWLSGTNSPRFIYKNSAFRFTTRPDAFRLSGNYPVPIVDPTGGTNPTIKPITVMVSIGSGDWNNPADMSETYTGNTTVQPPSTNRMFVFADRQDSANLDGGNRDTNGILDSNLQEITDNTKNLPSPPGVNNSTNWVTTYSSSKVTPGSSDYIFKLKSGYYYSLLDGTLPKAVGGKTHDKLLVSPLTKEGTIFFSLFNINGNSGFGCASNAFTRTFRECDILRPLAIATEVNAPSTVSDISSVDKGQDSCTGLAFFFNSLSSQLADAGDRVVQGGAVSSKTGSFDQQTGANTPDIKFVKDSDINRGFKLRTWRVIR</sequence>
<accession>A0ABQ5Q0D8</accession>
<proteinExistence type="predicted"/>
<keyword evidence="2" id="KW-1185">Reference proteome</keyword>
<evidence type="ECO:0000313" key="2">
    <source>
        <dbReference type="Proteomes" id="UP001165044"/>
    </source>
</evidence>
<evidence type="ECO:0008006" key="3">
    <source>
        <dbReference type="Google" id="ProtNLM"/>
    </source>
</evidence>
<comment type="caution">
    <text evidence="1">The sequence shown here is derived from an EMBL/GenBank/DDBJ whole genome shotgun (WGS) entry which is preliminary data.</text>
</comment>